<evidence type="ECO:0000256" key="1">
    <source>
        <dbReference type="ARBA" id="ARBA00034491"/>
    </source>
</evidence>
<dbReference type="Proteomes" id="UP000186303">
    <property type="component" value="Chromosome 4"/>
</dbReference>
<gene>
    <name evidence="4" type="ORF">MSYG_3103</name>
</gene>
<reference evidence="5" key="1">
    <citation type="journal article" date="2017" name="Nucleic Acids Res.">
        <title>Proteogenomics produces comprehensive and highly accurate protein-coding gene annotation in a complete genome assembly of Malassezia sympodialis.</title>
        <authorList>
            <person name="Zhu Y."/>
            <person name="Engstroem P.G."/>
            <person name="Tellgren-Roth C."/>
            <person name="Baudo C.D."/>
            <person name="Kennell J.C."/>
            <person name="Sun S."/>
            <person name="Billmyre R.B."/>
            <person name="Schroeder M.S."/>
            <person name="Andersson A."/>
            <person name="Holm T."/>
            <person name="Sigurgeirsson B."/>
            <person name="Wu G."/>
            <person name="Sankaranarayanan S.R."/>
            <person name="Siddharthan R."/>
            <person name="Sanyal K."/>
            <person name="Lundeberg J."/>
            <person name="Nystedt B."/>
            <person name="Boekhout T."/>
            <person name="Dawson T.L. Jr."/>
            <person name="Heitman J."/>
            <person name="Scheynius A."/>
            <person name="Lehtioe J."/>
        </authorList>
    </citation>
    <scope>NUCLEOTIDE SEQUENCE [LARGE SCALE GENOMIC DNA]</scope>
    <source>
        <strain evidence="5">ATCC 42132</strain>
    </source>
</reference>
<dbReference type="SMART" id="SM01385">
    <property type="entry name" value="DSS1_SEM1"/>
    <property type="match status" value="1"/>
</dbReference>
<dbReference type="OMA" id="LWQDNWD"/>
<name>A0A1M8A8F0_MALS4</name>
<dbReference type="GO" id="GO:0005634">
    <property type="term" value="C:nucleus"/>
    <property type="evidence" value="ECO:0007669"/>
    <property type="project" value="UniProtKB-SubCell"/>
</dbReference>
<dbReference type="GO" id="GO:0006406">
    <property type="term" value="P:mRNA export from nucleus"/>
    <property type="evidence" value="ECO:0007669"/>
    <property type="project" value="UniProtKB-UniRule"/>
</dbReference>
<dbReference type="InterPro" id="IPR007834">
    <property type="entry name" value="DSS1_SEM1"/>
</dbReference>
<feature type="compositionally biased region" description="Acidic residues" evidence="3">
    <location>
        <begin position="33"/>
        <end position="48"/>
    </location>
</feature>
<feature type="compositionally biased region" description="Basic and acidic residues" evidence="3">
    <location>
        <begin position="9"/>
        <end position="24"/>
    </location>
</feature>
<dbReference type="GO" id="GO:0008541">
    <property type="term" value="C:proteasome regulatory particle, lid subcomplex"/>
    <property type="evidence" value="ECO:0007669"/>
    <property type="project" value="UniProtKB-UniRule"/>
</dbReference>
<accession>A0A1M8A8F0</accession>
<evidence type="ECO:0000313" key="4">
    <source>
        <dbReference type="EMBL" id="SHO78756.1"/>
    </source>
</evidence>
<keyword evidence="2 4" id="KW-0647">Proteasome</keyword>
<keyword evidence="2" id="KW-0539">Nucleus</keyword>
<dbReference type="STRING" id="1230383.A0A1M8A8F0"/>
<comment type="function">
    <text evidence="2">Component of the 26S proteasome, a multiprotein complex involved in the ATP-dependent degradation of ubiquitinated proteins.</text>
</comment>
<evidence type="ECO:0000313" key="5">
    <source>
        <dbReference type="Proteomes" id="UP000186303"/>
    </source>
</evidence>
<dbReference type="EMBL" id="LT671824">
    <property type="protein sequence ID" value="SHO78756.1"/>
    <property type="molecule type" value="Genomic_DNA"/>
</dbReference>
<dbReference type="GO" id="GO:0043248">
    <property type="term" value="P:proteasome assembly"/>
    <property type="evidence" value="ECO:0007669"/>
    <property type="project" value="UniProtKB-UniRule"/>
</dbReference>
<proteinExistence type="inferred from homology"/>
<comment type="similarity">
    <text evidence="1 2">Belongs to the DSS1/SEM1 family.</text>
</comment>
<protein>
    <recommendedName>
        <fullName evidence="2">26S proteasome complex subunit SEM1</fullName>
    </recommendedName>
</protein>
<dbReference type="PANTHER" id="PTHR16771">
    <property type="entry name" value="26 PROTEASOME COMPLEX SUBUNIT DSS1"/>
    <property type="match status" value="1"/>
</dbReference>
<organism evidence="4 5">
    <name type="scientific">Malassezia sympodialis (strain ATCC 42132)</name>
    <name type="common">Atopic eczema-associated yeast</name>
    <dbReference type="NCBI Taxonomy" id="1230383"/>
    <lineage>
        <taxon>Eukaryota</taxon>
        <taxon>Fungi</taxon>
        <taxon>Dikarya</taxon>
        <taxon>Basidiomycota</taxon>
        <taxon>Ustilaginomycotina</taxon>
        <taxon>Malasseziomycetes</taxon>
        <taxon>Malasseziales</taxon>
        <taxon>Malasseziaceae</taxon>
        <taxon>Malassezia</taxon>
    </lineage>
</organism>
<dbReference type="PANTHER" id="PTHR16771:SF0">
    <property type="entry name" value="26S PROTEASOME COMPLEX SUBUNIT SEM1"/>
    <property type="match status" value="1"/>
</dbReference>
<dbReference type="GO" id="GO:0000724">
    <property type="term" value="P:double-strand break repair via homologous recombination"/>
    <property type="evidence" value="ECO:0007669"/>
    <property type="project" value="TreeGrafter"/>
</dbReference>
<feature type="region of interest" description="Disordered" evidence="3">
    <location>
        <begin position="72"/>
        <end position="91"/>
    </location>
</feature>
<comment type="subcellular location">
    <subcellularLocation>
        <location evidence="2">Nucleus</location>
    </subcellularLocation>
</comment>
<keyword evidence="5" id="KW-1185">Reference proteome</keyword>
<feature type="region of interest" description="Disordered" evidence="3">
    <location>
        <begin position="1"/>
        <end position="61"/>
    </location>
</feature>
<sequence>MVKPTSSEPKGDNTRKVQESDGKKKNVPGLGALDEDDEFEEFETEDWPENNNMIPGASNNAAGSNAASVVLDMSGSTRSGGDHLWEDNWDDDDIEDDFSVALRSELEKTNDAATASS</sequence>
<evidence type="ECO:0000256" key="2">
    <source>
        <dbReference type="RuleBase" id="RU369057"/>
    </source>
</evidence>
<dbReference type="Pfam" id="PF05160">
    <property type="entry name" value="DSS1_SEM1"/>
    <property type="match status" value="1"/>
</dbReference>
<evidence type="ECO:0000256" key="3">
    <source>
        <dbReference type="SAM" id="MobiDB-lite"/>
    </source>
</evidence>
<dbReference type="VEuPathDB" id="FungiDB:MSYG_3103"/>
<dbReference type="AlphaFoldDB" id="A0A1M8A8F0"/>